<evidence type="ECO:0000256" key="2">
    <source>
        <dbReference type="SAM" id="Phobius"/>
    </source>
</evidence>
<keyword evidence="2" id="KW-1133">Transmembrane helix</keyword>
<evidence type="ECO:0000313" key="4">
    <source>
        <dbReference type="Proteomes" id="UP000467840"/>
    </source>
</evidence>
<feature type="compositionally biased region" description="Polar residues" evidence="1">
    <location>
        <begin position="257"/>
        <end position="268"/>
    </location>
</feature>
<keyword evidence="4" id="KW-1185">Reference proteome</keyword>
<sequence length="281" mass="31543">MGSKRNSHRLSIIHVETFKDFLNVSLLRQEKLPNTSIPDVPDLSIFSRLSSCIATFTVAPTILDVGQLARLVIQARFGGLLTTLELLGLIIYTHIVWIPVIQICYIYVGYRSSQSSIPVLSLMKYKSPSKRSKSRWEPLPEEKLVEKTVTVSNDDVKYGGWDGKPLIGNSESKVDAFSDLKFSLSEQKTLSKGSQRPLKKQRIADAFNSAENGNASSDSDKEQSLAAYYSGAIALANSPEEKKKRENRSKRFEKVQGHQSEINYSNQKMLELKPYSKRVVP</sequence>
<keyword evidence="2" id="KW-0472">Membrane</keyword>
<feature type="region of interest" description="Disordered" evidence="1">
    <location>
        <begin position="236"/>
        <end position="281"/>
    </location>
</feature>
<feature type="compositionally biased region" description="Basic and acidic residues" evidence="1">
    <location>
        <begin position="239"/>
        <end position="256"/>
    </location>
</feature>
<dbReference type="Proteomes" id="UP000467840">
    <property type="component" value="Chromosome 7"/>
</dbReference>
<dbReference type="EMBL" id="JAAGAX010000013">
    <property type="protein sequence ID" value="KAF2295913.1"/>
    <property type="molecule type" value="Genomic_DNA"/>
</dbReference>
<accession>A0A6A6L737</accession>
<protein>
    <submittedName>
        <fullName evidence="3">Uncharacterized protein</fullName>
    </submittedName>
</protein>
<dbReference type="PANTHER" id="PTHR12436:SF4">
    <property type="entry name" value="LEUKOCYTE RECEPTOR CLUSTER MEMBER 8"/>
    <property type="match status" value="1"/>
</dbReference>
<gene>
    <name evidence="3" type="ORF">GH714_035079</name>
</gene>
<feature type="transmembrane region" description="Helical" evidence="2">
    <location>
        <begin position="86"/>
        <end position="108"/>
    </location>
</feature>
<dbReference type="InterPro" id="IPR045107">
    <property type="entry name" value="SAC3/GANP/THP3"/>
</dbReference>
<dbReference type="PANTHER" id="PTHR12436">
    <property type="entry name" value="80 KDA MCM3-ASSOCIATED PROTEIN"/>
    <property type="match status" value="1"/>
</dbReference>
<dbReference type="AlphaFoldDB" id="A0A6A6L737"/>
<name>A0A6A6L737_HEVBR</name>
<evidence type="ECO:0000256" key="1">
    <source>
        <dbReference type="SAM" id="MobiDB-lite"/>
    </source>
</evidence>
<dbReference type="GO" id="GO:0005634">
    <property type="term" value="C:nucleus"/>
    <property type="evidence" value="ECO:0007669"/>
    <property type="project" value="TreeGrafter"/>
</dbReference>
<evidence type="ECO:0000313" key="3">
    <source>
        <dbReference type="EMBL" id="KAF2295913.1"/>
    </source>
</evidence>
<keyword evidence="2" id="KW-0812">Transmembrane</keyword>
<reference evidence="3 4" key="1">
    <citation type="journal article" date="2020" name="Mol. Plant">
        <title>The Chromosome-Based Rubber Tree Genome Provides New Insights into Spurge Genome Evolution and Rubber Biosynthesis.</title>
        <authorList>
            <person name="Liu J."/>
            <person name="Shi C."/>
            <person name="Shi C.C."/>
            <person name="Li W."/>
            <person name="Zhang Q.J."/>
            <person name="Zhang Y."/>
            <person name="Li K."/>
            <person name="Lu H.F."/>
            <person name="Shi C."/>
            <person name="Zhu S.T."/>
            <person name="Xiao Z.Y."/>
            <person name="Nan H."/>
            <person name="Yue Y."/>
            <person name="Zhu X.G."/>
            <person name="Wu Y."/>
            <person name="Hong X.N."/>
            <person name="Fan G.Y."/>
            <person name="Tong Y."/>
            <person name="Zhang D."/>
            <person name="Mao C.L."/>
            <person name="Liu Y.L."/>
            <person name="Hao S.J."/>
            <person name="Liu W.Q."/>
            <person name="Lv M.Q."/>
            <person name="Zhang H.B."/>
            <person name="Liu Y."/>
            <person name="Hu-Tang G.R."/>
            <person name="Wang J.P."/>
            <person name="Wang J.H."/>
            <person name="Sun Y.H."/>
            <person name="Ni S.B."/>
            <person name="Chen W.B."/>
            <person name="Zhang X.C."/>
            <person name="Jiao Y.N."/>
            <person name="Eichler E.E."/>
            <person name="Li G.H."/>
            <person name="Liu X."/>
            <person name="Gao L.Z."/>
        </authorList>
    </citation>
    <scope>NUCLEOTIDE SEQUENCE [LARGE SCALE GENOMIC DNA]</scope>
    <source>
        <strain evidence="4">cv. GT1</strain>
        <tissue evidence="3">Leaf</tissue>
    </source>
</reference>
<proteinExistence type="predicted"/>
<comment type="caution">
    <text evidence="3">The sequence shown here is derived from an EMBL/GenBank/DDBJ whole genome shotgun (WGS) entry which is preliminary data.</text>
</comment>
<organism evidence="3 4">
    <name type="scientific">Hevea brasiliensis</name>
    <name type="common">Para rubber tree</name>
    <name type="synonym">Siphonia brasiliensis</name>
    <dbReference type="NCBI Taxonomy" id="3981"/>
    <lineage>
        <taxon>Eukaryota</taxon>
        <taxon>Viridiplantae</taxon>
        <taxon>Streptophyta</taxon>
        <taxon>Embryophyta</taxon>
        <taxon>Tracheophyta</taxon>
        <taxon>Spermatophyta</taxon>
        <taxon>Magnoliopsida</taxon>
        <taxon>eudicotyledons</taxon>
        <taxon>Gunneridae</taxon>
        <taxon>Pentapetalae</taxon>
        <taxon>rosids</taxon>
        <taxon>fabids</taxon>
        <taxon>Malpighiales</taxon>
        <taxon>Euphorbiaceae</taxon>
        <taxon>Crotonoideae</taxon>
        <taxon>Micrandreae</taxon>
        <taxon>Hevea</taxon>
    </lineage>
</organism>